<protein>
    <submittedName>
        <fullName evidence="8">Peptide ABC transporter substrate-binding protein</fullName>
    </submittedName>
</protein>
<evidence type="ECO:0000256" key="3">
    <source>
        <dbReference type="ARBA" id="ARBA00022448"/>
    </source>
</evidence>
<dbReference type="Pfam" id="PF00496">
    <property type="entry name" value="SBP_bac_5"/>
    <property type="match status" value="1"/>
</dbReference>
<evidence type="ECO:0000256" key="1">
    <source>
        <dbReference type="ARBA" id="ARBA00004196"/>
    </source>
</evidence>
<comment type="similarity">
    <text evidence="2">Belongs to the bacterial solute-binding protein 5 family.</text>
</comment>
<evidence type="ECO:0000313" key="8">
    <source>
        <dbReference type="EMBL" id="GGI98459.1"/>
    </source>
</evidence>
<keyword evidence="5" id="KW-0571">Peptide transport</keyword>
<evidence type="ECO:0000256" key="2">
    <source>
        <dbReference type="ARBA" id="ARBA00005695"/>
    </source>
</evidence>
<dbReference type="FunFam" id="3.90.76.10:FF:000001">
    <property type="entry name" value="Oligopeptide ABC transporter substrate-binding protein"/>
    <property type="match status" value="1"/>
</dbReference>
<dbReference type="Gene3D" id="3.10.105.10">
    <property type="entry name" value="Dipeptide-binding Protein, Domain 3"/>
    <property type="match status" value="1"/>
</dbReference>
<dbReference type="Gene3D" id="3.40.190.10">
    <property type="entry name" value="Periplasmic binding protein-like II"/>
    <property type="match status" value="1"/>
</dbReference>
<gene>
    <name evidence="8" type="ORF">GCM10010885_05010</name>
</gene>
<dbReference type="GO" id="GO:0015833">
    <property type="term" value="P:peptide transport"/>
    <property type="evidence" value="ECO:0007669"/>
    <property type="project" value="UniProtKB-KW"/>
</dbReference>
<dbReference type="GO" id="GO:1904680">
    <property type="term" value="F:peptide transmembrane transporter activity"/>
    <property type="evidence" value="ECO:0007669"/>
    <property type="project" value="TreeGrafter"/>
</dbReference>
<dbReference type="EMBL" id="BMOY01000005">
    <property type="protein sequence ID" value="GGI98459.1"/>
    <property type="molecule type" value="Genomic_DNA"/>
</dbReference>
<feature type="signal peptide" evidence="6">
    <location>
        <begin position="1"/>
        <end position="36"/>
    </location>
</feature>
<keyword evidence="3" id="KW-0813">Transport</keyword>
<dbReference type="PANTHER" id="PTHR30290:SF83">
    <property type="entry name" value="ABC TRANSPORTER SUBSTRATE-BINDING PROTEIN"/>
    <property type="match status" value="1"/>
</dbReference>
<dbReference type="Proteomes" id="UP000637695">
    <property type="component" value="Unassembled WGS sequence"/>
</dbReference>
<dbReference type="RefSeq" id="WP_188880954.1">
    <property type="nucleotide sequence ID" value="NZ_BMOY01000005.1"/>
</dbReference>
<keyword evidence="9" id="KW-1185">Reference proteome</keyword>
<evidence type="ECO:0000313" key="9">
    <source>
        <dbReference type="Proteomes" id="UP000637695"/>
    </source>
</evidence>
<dbReference type="InterPro" id="IPR039424">
    <property type="entry name" value="SBP_5"/>
</dbReference>
<dbReference type="GO" id="GO:0042597">
    <property type="term" value="C:periplasmic space"/>
    <property type="evidence" value="ECO:0007669"/>
    <property type="project" value="UniProtKB-ARBA"/>
</dbReference>
<dbReference type="PANTHER" id="PTHR30290">
    <property type="entry name" value="PERIPLASMIC BINDING COMPONENT OF ABC TRANSPORTER"/>
    <property type="match status" value="1"/>
</dbReference>
<keyword evidence="5" id="KW-0653">Protein transport</keyword>
<keyword evidence="4 6" id="KW-0732">Signal</keyword>
<dbReference type="CDD" id="cd08504">
    <property type="entry name" value="PBP2_OppA"/>
    <property type="match status" value="1"/>
</dbReference>
<reference evidence="8" key="1">
    <citation type="journal article" date="2014" name="Int. J. Syst. Evol. Microbiol.">
        <title>Complete genome sequence of Corynebacterium casei LMG S-19264T (=DSM 44701T), isolated from a smear-ripened cheese.</title>
        <authorList>
            <consortium name="US DOE Joint Genome Institute (JGI-PGF)"/>
            <person name="Walter F."/>
            <person name="Albersmeier A."/>
            <person name="Kalinowski J."/>
            <person name="Ruckert C."/>
        </authorList>
    </citation>
    <scope>NUCLEOTIDE SEQUENCE</scope>
    <source>
        <strain evidence="8">JCM 18487</strain>
    </source>
</reference>
<reference evidence="8" key="2">
    <citation type="submission" date="2020-09" db="EMBL/GenBank/DDBJ databases">
        <authorList>
            <person name="Sun Q."/>
            <person name="Ohkuma M."/>
        </authorList>
    </citation>
    <scope>NUCLEOTIDE SEQUENCE</scope>
    <source>
        <strain evidence="8">JCM 18487</strain>
    </source>
</reference>
<dbReference type="AlphaFoldDB" id="A0A917NG26"/>
<evidence type="ECO:0000256" key="6">
    <source>
        <dbReference type="SAM" id="SignalP"/>
    </source>
</evidence>
<feature type="domain" description="Solute-binding protein family 5" evidence="7">
    <location>
        <begin position="82"/>
        <end position="429"/>
    </location>
</feature>
<evidence type="ECO:0000256" key="5">
    <source>
        <dbReference type="ARBA" id="ARBA00022856"/>
    </source>
</evidence>
<dbReference type="Gene3D" id="3.90.76.10">
    <property type="entry name" value="Dipeptide-binding Protein, Domain 1"/>
    <property type="match status" value="1"/>
</dbReference>
<dbReference type="GO" id="GO:0043190">
    <property type="term" value="C:ATP-binding cassette (ABC) transporter complex"/>
    <property type="evidence" value="ECO:0007669"/>
    <property type="project" value="InterPro"/>
</dbReference>
<evidence type="ECO:0000259" key="7">
    <source>
        <dbReference type="Pfam" id="PF00496"/>
    </source>
</evidence>
<organism evidence="8 9">
    <name type="scientific">Alicyclobacillus cellulosilyticus</name>
    <dbReference type="NCBI Taxonomy" id="1003997"/>
    <lineage>
        <taxon>Bacteria</taxon>
        <taxon>Bacillati</taxon>
        <taxon>Bacillota</taxon>
        <taxon>Bacilli</taxon>
        <taxon>Bacillales</taxon>
        <taxon>Alicyclobacillaceae</taxon>
        <taxon>Alicyclobacillus</taxon>
    </lineage>
</organism>
<comment type="subcellular location">
    <subcellularLocation>
        <location evidence="1">Cell envelope</location>
    </subcellularLocation>
</comment>
<comment type="caution">
    <text evidence="8">The sequence shown here is derived from an EMBL/GenBank/DDBJ whole genome shotgun (WGS) entry which is preliminary data.</text>
</comment>
<proteinExistence type="inferred from homology"/>
<dbReference type="InterPro" id="IPR030678">
    <property type="entry name" value="Peptide/Ni-bd"/>
</dbReference>
<feature type="chain" id="PRO_5039489697" evidence="6">
    <location>
        <begin position="37"/>
        <end position="682"/>
    </location>
</feature>
<name>A0A917NG26_9BACL</name>
<accession>A0A917NG26</accession>
<evidence type="ECO:0000256" key="4">
    <source>
        <dbReference type="ARBA" id="ARBA00022729"/>
    </source>
</evidence>
<dbReference type="PIRSF" id="PIRSF002741">
    <property type="entry name" value="MppA"/>
    <property type="match status" value="1"/>
</dbReference>
<sequence length="682" mass="75766">MSKRTWRALKKPLAVLALGGTAVGTAVMGLASQASAAAAQSVVTIPNPGMTSLDPSAWAGQILIDQGTVLEGLYGYDQNNHVVPKIAESATSSQGGLVWTFKLRKDARWSNGAPVTAHDFYYAWMRVLDPKNANSAVWASVVSLVKNGWQYHGGAAKASDVGIKVLDDYTIQLTLNQPADPRPFLAIAGSMPLYQKSVEAHPNDWWMPQNFVGNGPYIVKSFTPNGKVVLVRNPKYVGRKGTVNVGNVQEIDIVPAPSVPVEDYIAGKIDVALISNPADYHYVLTHPNLKSQLHTAPEINITYLQYDKSVQPSALDNVKVRQAIAMVINRQPIVDKVLNGMAQAVNVFGPSWWSAAKLEKPIPYNVAKARQLLKEAGYPNGKGIGTLYLYCEAGNQQQLSVAQALQQEIRQALNINFQIVPLPTTQHNNIIWGGLNQGIKPGYNIATGVANWASVNYQDMQAGQCLYFPGSYGFTAQQRQYISQWYFNKYNPAEVQRYGNPDDPKIGVSWNDWKLLDADAKKDIKFLDNFINKLPEPYRTIEKGHGLSLTEQWNTLVNNWKNAKTDADKHNAWVEAFKTLSSYPTGNANVNVGWNEQVWLYQHESKQTLQWVLWKHALDNSLSEADAAKYASQVVNALMSQGYVEPLYLNEAIYLVKPNVGNVQVNPWSWNNFYQLQYLTVK</sequence>
<dbReference type="SUPFAM" id="SSF53850">
    <property type="entry name" value="Periplasmic binding protein-like II"/>
    <property type="match status" value="1"/>
</dbReference>
<dbReference type="GO" id="GO:0030313">
    <property type="term" value="C:cell envelope"/>
    <property type="evidence" value="ECO:0007669"/>
    <property type="project" value="UniProtKB-SubCell"/>
</dbReference>
<dbReference type="InterPro" id="IPR000914">
    <property type="entry name" value="SBP_5_dom"/>
</dbReference>